<organism evidence="3 4">
    <name type="scientific">Orchesella dallaii</name>
    <dbReference type="NCBI Taxonomy" id="48710"/>
    <lineage>
        <taxon>Eukaryota</taxon>
        <taxon>Metazoa</taxon>
        <taxon>Ecdysozoa</taxon>
        <taxon>Arthropoda</taxon>
        <taxon>Hexapoda</taxon>
        <taxon>Collembola</taxon>
        <taxon>Entomobryomorpha</taxon>
        <taxon>Entomobryoidea</taxon>
        <taxon>Orchesellidae</taxon>
        <taxon>Orchesellinae</taxon>
        <taxon>Orchesella</taxon>
    </lineage>
</organism>
<name>A0ABP1PNI4_9HEXA</name>
<protein>
    <submittedName>
        <fullName evidence="3">Uncharacterized protein</fullName>
    </submittedName>
</protein>
<feature type="region of interest" description="Disordered" evidence="1">
    <location>
        <begin position="345"/>
        <end position="370"/>
    </location>
</feature>
<evidence type="ECO:0000313" key="4">
    <source>
        <dbReference type="Proteomes" id="UP001642540"/>
    </source>
</evidence>
<feature type="compositionally biased region" description="Acidic residues" evidence="1">
    <location>
        <begin position="360"/>
        <end position="370"/>
    </location>
</feature>
<evidence type="ECO:0000256" key="1">
    <source>
        <dbReference type="SAM" id="MobiDB-lite"/>
    </source>
</evidence>
<keyword evidence="4" id="KW-1185">Reference proteome</keyword>
<dbReference type="Proteomes" id="UP001642540">
    <property type="component" value="Unassembled WGS sequence"/>
</dbReference>
<gene>
    <name evidence="3" type="ORF">ODALV1_LOCUS1439</name>
</gene>
<reference evidence="3 4" key="1">
    <citation type="submission" date="2024-08" db="EMBL/GenBank/DDBJ databases">
        <authorList>
            <person name="Cucini C."/>
            <person name="Frati F."/>
        </authorList>
    </citation>
    <scope>NUCLEOTIDE SEQUENCE [LARGE SCALE GENOMIC DNA]</scope>
</reference>
<evidence type="ECO:0000256" key="2">
    <source>
        <dbReference type="SAM" id="SignalP"/>
    </source>
</evidence>
<keyword evidence="2" id="KW-0732">Signal</keyword>
<comment type="caution">
    <text evidence="3">The sequence shown here is derived from an EMBL/GenBank/DDBJ whole genome shotgun (WGS) entry which is preliminary data.</text>
</comment>
<feature type="chain" id="PRO_5046964468" evidence="2">
    <location>
        <begin position="29"/>
        <end position="370"/>
    </location>
</feature>
<feature type="region of interest" description="Disordered" evidence="1">
    <location>
        <begin position="30"/>
        <end position="64"/>
    </location>
</feature>
<accession>A0ABP1PNI4</accession>
<evidence type="ECO:0000313" key="3">
    <source>
        <dbReference type="EMBL" id="CAL8070808.1"/>
    </source>
</evidence>
<sequence length="370" mass="42556">MVRFPFPCYITLLSLLLILFARLNVSSSSQNEYSSKSTDGAITKPGDISLTQSPEHHNEGLDPLDEPIYDIKELEAILEGNKSIHKRKFVTLEKVGRKMVERPYKFRTRGKPRKARESIPEKYNLDNETVHRLKNISIGFSSNTVYIRYDTKKLSALELTGDTKAELGDPCRATNIMAYDYCERAAFPNKGKMVCNTVKDVSKALVPNTCICKYYRMHPKTPKWKQLPVTHVNLTLNGETQSRRVCLIPQGGVCNHRISTGLSTTKDKAIYEVDVCRGHFQCDNRKFLNGVALHMRSYCSEKEFLEKFDPKDKDHVLLCAKPHSRQFSEYDEYKYYCLPQHLQAPDDEYRNSMPPNTAYDADEKEEEDML</sequence>
<proteinExistence type="predicted"/>
<dbReference type="EMBL" id="CAXLJM020000004">
    <property type="protein sequence ID" value="CAL8070808.1"/>
    <property type="molecule type" value="Genomic_DNA"/>
</dbReference>
<feature type="signal peptide" evidence="2">
    <location>
        <begin position="1"/>
        <end position="28"/>
    </location>
</feature>